<dbReference type="InterPro" id="IPR015943">
    <property type="entry name" value="WD40/YVTN_repeat-like_dom_sf"/>
</dbReference>
<dbReference type="CDD" id="cd00190">
    <property type="entry name" value="Tryp_SPc"/>
    <property type="match status" value="1"/>
</dbReference>
<dbReference type="PRINTS" id="PR00722">
    <property type="entry name" value="CHYMOTRYPSIN"/>
</dbReference>
<dbReference type="PANTHER" id="PTHR22850">
    <property type="entry name" value="WD40 REPEAT FAMILY"/>
    <property type="match status" value="1"/>
</dbReference>
<organism evidence="7 8">
    <name type="scientific">Trichuris muris</name>
    <name type="common">Mouse whipworm</name>
    <dbReference type="NCBI Taxonomy" id="70415"/>
    <lineage>
        <taxon>Eukaryota</taxon>
        <taxon>Metazoa</taxon>
        <taxon>Ecdysozoa</taxon>
        <taxon>Nematoda</taxon>
        <taxon>Enoplea</taxon>
        <taxon>Dorylaimia</taxon>
        <taxon>Trichinellida</taxon>
        <taxon>Trichuridae</taxon>
        <taxon>Trichuris</taxon>
    </lineage>
</organism>
<dbReference type="PROSITE" id="PS50240">
    <property type="entry name" value="TRYPSIN_DOM"/>
    <property type="match status" value="1"/>
</dbReference>
<dbReference type="AlphaFoldDB" id="A0A5S6QAJ6"/>
<dbReference type="PROSITE" id="PS50082">
    <property type="entry name" value="WD_REPEATS_2"/>
    <property type="match status" value="2"/>
</dbReference>
<feature type="repeat" description="WD" evidence="4">
    <location>
        <begin position="478"/>
        <end position="511"/>
    </location>
</feature>
<dbReference type="GO" id="GO:0006508">
    <property type="term" value="P:proteolysis"/>
    <property type="evidence" value="ECO:0007669"/>
    <property type="project" value="InterPro"/>
</dbReference>
<keyword evidence="2 4" id="KW-0853">WD repeat</keyword>
<dbReference type="InterPro" id="IPR043504">
    <property type="entry name" value="Peptidase_S1_PA_chymotrypsin"/>
</dbReference>
<comment type="similarity">
    <text evidence="1">Belongs to the WD repeat RBAP46/RBAP48/MSI1 family.</text>
</comment>
<dbReference type="Pfam" id="PF00089">
    <property type="entry name" value="Trypsin"/>
    <property type="match status" value="1"/>
</dbReference>
<dbReference type="GO" id="GO:0004252">
    <property type="term" value="F:serine-type endopeptidase activity"/>
    <property type="evidence" value="ECO:0007669"/>
    <property type="project" value="InterPro"/>
</dbReference>
<evidence type="ECO:0000256" key="5">
    <source>
        <dbReference type="SAM" id="MobiDB-lite"/>
    </source>
</evidence>
<feature type="region of interest" description="Disordered" evidence="5">
    <location>
        <begin position="729"/>
        <end position="750"/>
    </location>
</feature>
<dbReference type="PROSITE" id="PS00134">
    <property type="entry name" value="TRYPSIN_HIS"/>
    <property type="match status" value="1"/>
</dbReference>
<dbReference type="InterPro" id="IPR018114">
    <property type="entry name" value="TRYPSIN_HIS"/>
</dbReference>
<name>A0A5S6QAJ6_TRIMR</name>
<dbReference type="Gene3D" id="2.130.10.10">
    <property type="entry name" value="YVTN repeat-like/Quinoprotein amine dehydrogenase"/>
    <property type="match status" value="1"/>
</dbReference>
<feature type="domain" description="Peptidase S1" evidence="6">
    <location>
        <begin position="28"/>
        <end position="268"/>
    </location>
</feature>
<evidence type="ECO:0000256" key="2">
    <source>
        <dbReference type="ARBA" id="ARBA00022574"/>
    </source>
</evidence>
<dbReference type="SMART" id="SM00320">
    <property type="entry name" value="WD40"/>
    <property type="match status" value="5"/>
</dbReference>
<dbReference type="InterPro" id="IPR050459">
    <property type="entry name" value="WD_repeat_RBAP46/RBAP48/MSI1"/>
</dbReference>
<dbReference type="WBParaSite" id="TMUE_1000004110.1">
    <property type="protein sequence ID" value="TMUE_1000004110.1"/>
    <property type="gene ID" value="WBGene00298862"/>
</dbReference>
<evidence type="ECO:0000313" key="7">
    <source>
        <dbReference type="Proteomes" id="UP000046395"/>
    </source>
</evidence>
<dbReference type="Pfam" id="PF00400">
    <property type="entry name" value="WD40"/>
    <property type="match status" value="3"/>
</dbReference>
<accession>A0A5S6QAJ6</accession>
<dbReference type="Proteomes" id="UP000046395">
    <property type="component" value="Unassembled WGS sequence"/>
</dbReference>
<evidence type="ECO:0000259" key="6">
    <source>
        <dbReference type="PROSITE" id="PS50240"/>
    </source>
</evidence>
<dbReference type="InterPro" id="IPR036322">
    <property type="entry name" value="WD40_repeat_dom_sf"/>
</dbReference>
<evidence type="ECO:0000313" key="8">
    <source>
        <dbReference type="WBParaSite" id="TMUE_1000004110.1"/>
    </source>
</evidence>
<evidence type="ECO:0000256" key="4">
    <source>
        <dbReference type="PROSITE-ProRule" id="PRU00221"/>
    </source>
</evidence>
<dbReference type="InterPro" id="IPR001314">
    <property type="entry name" value="Peptidase_S1A"/>
</dbReference>
<dbReference type="SUPFAM" id="SSF50978">
    <property type="entry name" value="WD40 repeat-like"/>
    <property type="match status" value="1"/>
</dbReference>
<sequence length="750" mass="82354">MVVVAAYSCGIPAIAPLTAPWNETENRIAYGWEAKPNSLPWMAYILISVVSETAFCSGFLIDSGLVNRSDVVVTAAHCVIKNNVFLPSSSIEVVLGAHNIRQVERAMVYRRVINYINQFYSHERNDNDIALLRLSYPVLYKKELSPICLPSKHTTSMEVKSCFAAGWGGTEIGPNTGALKQTRMRIAPLSKCFYFERVDRALCALEYYKQSVPCSGDSGSPLFCQVDGRYFAFGILSLGPKNCSDPRHGLGMYVRMDNYNEWVTTAIKSLRKSPDQSKLYMPQGNIRCGCRSEVVNSLSCGVVGRCHFLIVPSSFMSSRMNVDGGYSVADLATLVTNAKLFYDTIIVEYLSETPMTVQWMPSQNSELPASTSSEVDSVITRRLLMGMLTGPLLLKEFLVPKPSYKGYFCSADPPRVVKAVNFCTELNRIRCMPQKPSIVAIKCQHPDVLLLDLDSVPLLAGSESSDFTPVESVQTTKLAGHEKEGFGLCWSTANPGFLLSGSHDNRVCVWNAVKALESGSCGSPLNVFSKHEGPVNDVSWNLKSSSVFASVADDGRLFLEDMRSNGESPLSVVASKNAAHTNCVAFNPAKEFILVTGGDDQLIKVWDARKLTDEVHCIECNSGGICSIAWCLDKDSVFASGDERGNISLYDLTKVGDPIERSNDDCDCTEKLFMHVFHVGEISDICWDREIPWLVASTCEGTLCTLWKITGDIYMDESSDISISNSELESIMGSSSSADDVSTGDESEDM</sequence>
<reference evidence="8" key="1">
    <citation type="submission" date="2019-12" db="UniProtKB">
        <authorList>
            <consortium name="WormBaseParasite"/>
        </authorList>
    </citation>
    <scope>IDENTIFICATION</scope>
</reference>
<evidence type="ECO:0000256" key="3">
    <source>
        <dbReference type="ARBA" id="ARBA00022737"/>
    </source>
</evidence>
<dbReference type="InterPro" id="IPR009003">
    <property type="entry name" value="Peptidase_S1_PA"/>
</dbReference>
<keyword evidence="7" id="KW-1185">Reference proteome</keyword>
<keyword evidence="3" id="KW-0677">Repeat</keyword>
<protein>
    <submittedName>
        <fullName evidence="8">Peptidase S1 domain-containing protein</fullName>
    </submittedName>
</protein>
<dbReference type="SMART" id="SM00020">
    <property type="entry name" value="Tryp_SPc"/>
    <property type="match status" value="1"/>
</dbReference>
<dbReference type="InterPro" id="IPR001254">
    <property type="entry name" value="Trypsin_dom"/>
</dbReference>
<feature type="repeat" description="WD" evidence="4">
    <location>
        <begin position="574"/>
        <end position="607"/>
    </location>
</feature>
<evidence type="ECO:0000256" key="1">
    <source>
        <dbReference type="ARBA" id="ARBA00009341"/>
    </source>
</evidence>
<proteinExistence type="inferred from homology"/>
<dbReference type="STRING" id="70415.A0A5S6QAJ6"/>
<dbReference type="InterPro" id="IPR001680">
    <property type="entry name" value="WD40_rpt"/>
</dbReference>
<dbReference type="Gene3D" id="2.40.10.10">
    <property type="entry name" value="Trypsin-like serine proteases"/>
    <property type="match status" value="1"/>
</dbReference>
<dbReference type="SUPFAM" id="SSF50494">
    <property type="entry name" value="Trypsin-like serine proteases"/>
    <property type="match status" value="1"/>
</dbReference>